<evidence type="ECO:0000313" key="3">
    <source>
        <dbReference type="Proteomes" id="UP000255505"/>
    </source>
</evidence>
<dbReference type="PANTHER" id="PTHR46438:SF11">
    <property type="entry name" value="LIPASE-RELATED"/>
    <property type="match status" value="1"/>
</dbReference>
<sequence length="282" mass="29757">MGNGREDVLVTSIDGCDVVWRSLGDGPATVLLHGGHGNWQHWARNIGPWSRHRRLLVPDLPGFGESGAAPRADLPGLTDVLARSLAQLMPGRIDVVGFSFGALVAAHLAIHDGPDAIEVGRLALLGPAGHGGPRRMTAALADWRRCADPLALAEAMRHNLAAFMIADPAAIDSEAVAIHTRACRATRFHSKSLSRGDGLQQALARFAGPVWMIWGEADVTMSPASIAAIARDSRGASADAPPVRVSVVPGAGHWVQYEAHEPINALLQDWLQQSPGTPAQAG</sequence>
<protein>
    <submittedName>
        <fullName evidence="2">Alpha/beta fold family hydrolase/acetyltransferase</fullName>
    </submittedName>
</protein>
<dbReference type="InterPro" id="IPR029058">
    <property type="entry name" value="AB_hydrolase_fold"/>
</dbReference>
<geneLocation type="plasmid" evidence="2">
    <name>II</name>
</geneLocation>
<dbReference type="GO" id="GO:0016787">
    <property type="term" value="F:hydrolase activity"/>
    <property type="evidence" value="ECO:0007669"/>
    <property type="project" value="UniProtKB-KW"/>
</dbReference>
<feature type="domain" description="AB hydrolase-1" evidence="1">
    <location>
        <begin position="30"/>
        <end position="264"/>
    </location>
</feature>
<evidence type="ECO:0000313" key="2">
    <source>
        <dbReference type="EMBL" id="SPK76543.1"/>
    </source>
</evidence>
<accession>A0A375IPA2</accession>
<dbReference type="AlphaFoldDB" id="A0A375IPA2"/>
<dbReference type="RefSeq" id="WP_115666016.1">
    <property type="nucleotide sequence ID" value="NZ_LT991977.1"/>
</dbReference>
<dbReference type="PANTHER" id="PTHR46438">
    <property type="entry name" value="ALPHA/BETA-HYDROLASES SUPERFAMILY PROTEIN"/>
    <property type="match status" value="1"/>
</dbReference>
<dbReference type="EMBL" id="LT991977">
    <property type="protein sequence ID" value="SPK76543.1"/>
    <property type="molecule type" value="Genomic_DNA"/>
</dbReference>
<keyword evidence="2" id="KW-0614">Plasmid</keyword>
<dbReference type="SUPFAM" id="SSF53474">
    <property type="entry name" value="alpha/beta-Hydrolases"/>
    <property type="match status" value="1"/>
</dbReference>
<dbReference type="Pfam" id="PF12697">
    <property type="entry name" value="Abhydrolase_6"/>
    <property type="match status" value="1"/>
</dbReference>
<organism evidence="2 3">
    <name type="scientific">Cupriavidus taiwanensis</name>
    <dbReference type="NCBI Taxonomy" id="164546"/>
    <lineage>
        <taxon>Bacteria</taxon>
        <taxon>Pseudomonadati</taxon>
        <taxon>Pseudomonadota</taxon>
        <taxon>Betaproteobacteria</taxon>
        <taxon>Burkholderiales</taxon>
        <taxon>Burkholderiaceae</taxon>
        <taxon>Cupriavidus</taxon>
    </lineage>
</organism>
<proteinExistence type="predicted"/>
<dbReference type="InterPro" id="IPR000073">
    <property type="entry name" value="AB_hydrolase_1"/>
</dbReference>
<evidence type="ECO:0000259" key="1">
    <source>
        <dbReference type="Pfam" id="PF12697"/>
    </source>
</evidence>
<gene>
    <name evidence="2" type="ORF">CT19425_MP80172</name>
</gene>
<dbReference type="Gene3D" id="3.40.50.1820">
    <property type="entry name" value="alpha/beta hydrolase"/>
    <property type="match status" value="1"/>
</dbReference>
<dbReference type="Proteomes" id="UP000255505">
    <property type="component" value="Plasmid II"/>
</dbReference>
<keyword evidence="2" id="KW-0378">Hydrolase</keyword>
<keyword evidence="2" id="KW-0808">Transferase</keyword>
<reference evidence="2 3" key="1">
    <citation type="submission" date="2018-01" db="EMBL/GenBank/DDBJ databases">
        <authorList>
            <person name="Gaut B.S."/>
            <person name="Morton B.R."/>
            <person name="Clegg M.T."/>
            <person name="Duvall M.R."/>
        </authorList>
    </citation>
    <scope>NUCLEOTIDE SEQUENCE [LARGE SCALE GENOMIC DNA]</scope>
    <source>
        <strain evidence="2">Cupriavidus taiwanensis LMG 19425</strain>
        <plasmid evidence="3">Plasmid ii</plasmid>
    </source>
</reference>
<dbReference type="GO" id="GO:0016740">
    <property type="term" value="F:transferase activity"/>
    <property type="evidence" value="ECO:0007669"/>
    <property type="project" value="UniProtKB-KW"/>
</dbReference>
<name>A0A375IPA2_9BURK</name>